<dbReference type="NCBIfam" id="TIGR04391">
    <property type="entry name" value="CcmD_alt_fam"/>
    <property type="match status" value="1"/>
</dbReference>
<sequence>MNPILADIYSTILPSAPYIIAAYALLWVALLVYVLMIFRGTKKAERQLMLLEEAVADQQAKAE</sequence>
<keyword evidence="1" id="KW-0472">Membrane</keyword>
<protein>
    <submittedName>
        <fullName evidence="2">CcmD family protein</fullName>
    </submittedName>
</protein>
<gene>
    <name evidence="2" type="ORF">VIN30_10375</name>
</gene>
<dbReference type="InterPro" id="IPR030888">
    <property type="entry name" value="Put_ccm"/>
</dbReference>
<evidence type="ECO:0000313" key="3">
    <source>
        <dbReference type="Proteomes" id="UP001349994"/>
    </source>
</evidence>
<name>A0ABU6IK68_9ACTN</name>
<accession>A0ABU6IK68</accession>
<comment type="caution">
    <text evidence="2">The sequence shown here is derived from an EMBL/GenBank/DDBJ whole genome shotgun (WGS) entry which is preliminary data.</text>
</comment>
<dbReference type="RefSeq" id="WP_326424371.1">
    <property type="nucleotide sequence ID" value="NZ_JAYMFF010000023.1"/>
</dbReference>
<keyword evidence="3" id="KW-1185">Reference proteome</keyword>
<keyword evidence="1" id="KW-1133">Transmembrane helix</keyword>
<reference evidence="2 3" key="1">
    <citation type="submission" date="2024-01" db="EMBL/GenBank/DDBJ databases">
        <title>novel species in genus Adlercreutzia.</title>
        <authorList>
            <person name="Liu X."/>
        </authorList>
    </citation>
    <scope>NUCLEOTIDE SEQUENCE [LARGE SCALE GENOMIC DNA]</scope>
    <source>
        <strain evidence="2 3">R7</strain>
    </source>
</reference>
<proteinExistence type="predicted"/>
<evidence type="ECO:0000256" key="1">
    <source>
        <dbReference type="SAM" id="Phobius"/>
    </source>
</evidence>
<organism evidence="2 3">
    <name type="scientific">Adlercreutzia wanghongyangiae</name>
    <dbReference type="NCBI Taxonomy" id="3111451"/>
    <lineage>
        <taxon>Bacteria</taxon>
        <taxon>Bacillati</taxon>
        <taxon>Actinomycetota</taxon>
        <taxon>Coriobacteriia</taxon>
        <taxon>Eggerthellales</taxon>
        <taxon>Eggerthellaceae</taxon>
        <taxon>Adlercreutzia</taxon>
    </lineage>
</organism>
<keyword evidence="1" id="KW-0812">Transmembrane</keyword>
<dbReference type="Proteomes" id="UP001349994">
    <property type="component" value="Unassembled WGS sequence"/>
</dbReference>
<dbReference type="EMBL" id="JAYMFF010000023">
    <property type="protein sequence ID" value="MEC4176851.1"/>
    <property type="molecule type" value="Genomic_DNA"/>
</dbReference>
<feature type="transmembrane region" description="Helical" evidence="1">
    <location>
        <begin position="20"/>
        <end position="38"/>
    </location>
</feature>
<evidence type="ECO:0000313" key="2">
    <source>
        <dbReference type="EMBL" id="MEC4176851.1"/>
    </source>
</evidence>